<dbReference type="InterPro" id="IPR005019">
    <property type="entry name" value="Adenine_glyco"/>
</dbReference>
<dbReference type="PANTHER" id="PTHR30037:SF4">
    <property type="entry name" value="DNA-3-METHYLADENINE GLYCOSYLASE I"/>
    <property type="match status" value="1"/>
</dbReference>
<gene>
    <name evidence="2" type="primary">tag</name>
    <name evidence="2" type="ORF">BN46_0134</name>
    <name evidence="3" type="ORF">HMPREF9719_00421</name>
</gene>
<reference evidence="2 5" key="1">
    <citation type="journal article" date="2012" name="J. Bacteriol.">
        <title>Draft Genome Sequence of Turicella otitidis ATCC 51513, Isolated from Middle Ear Fluid from a Child with Otitis Media.</title>
        <authorList>
            <person name="Brinkrolf K."/>
            <person name="Schneider J."/>
            <person name="Knecht M."/>
            <person name="Ruckert C."/>
            <person name="Tauch A."/>
        </authorList>
    </citation>
    <scope>NUCLEOTIDE SEQUENCE [LARGE SCALE GENOMIC DNA]</scope>
    <source>
        <strain evidence="2 5">ATCC 51513</strain>
    </source>
</reference>
<keyword evidence="1" id="KW-0479">Metal-binding</keyword>
<dbReference type="GO" id="GO:0046872">
    <property type="term" value="F:metal ion binding"/>
    <property type="evidence" value="ECO:0007669"/>
    <property type="project" value="UniProtKB-KW"/>
</dbReference>
<sequence>MAPEISPDLVAGEDGLNRPRWATGSALLTDYYDTEWGLPVTSESGLLERVCLEGFQAGLSWATILRKRPALREAFAGFDAAAVAAFGDGDVARLMADRRIIRNERKIHSAINNARATLRLRERGGLPRLVWSHQPEETIAPLRLSEVPTRDENSAALARELKEAGFSFVGPTTMFAMMESIGVIDTHLVGSHRRGSSGLWRADGTRLRSPL</sequence>
<protein>
    <submittedName>
        <fullName evidence="2">DNA-3-methyladenine glycosylase I</fullName>
        <ecNumber evidence="2">3.2.2.20</ecNumber>
    </submittedName>
</protein>
<evidence type="ECO:0000313" key="2">
    <source>
        <dbReference type="EMBL" id="CCI82885.1"/>
    </source>
</evidence>
<dbReference type="HOGENOM" id="CLU_083758_0_0_11"/>
<evidence type="ECO:0000313" key="3">
    <source>
        <dbReference type="EMBL" id="EJZ82653.1"/>
    </source>
</evidence>
<dbReference type="GO" id="GO:0006284">
    <property type="term" value="P:base-excision repair"/>
    <property type="evidence" value="ECO:0007669"/>
    <property type="project" value="InterPro"/>
</dbReference>
<dbReference type="EC" id="3.2.2.20" evidence="2"/>
<dbReference type="GO" id="GO:0008725">
    <property type="term" value="F:DNA-3-methyladenine glycosylase activity"/>
    <property type="evidence" value="ECO:0007669"/>
    <property type="project" value="UniProtKB-EC"/>
</dbReference>
<dbReference type="PANTHER" id="PTHR30037">
    <property type="entry name" value="DNA-3-METHYLADENINE GLYCOSYLASE 1"/>
    <property type="match status" value="1"/>
</dbReference>
<keyword evidence="2" id="KW-0326">Glycosidase</keyword>
<keyword evidence="1" id="KW-0862">Zinc</keyword>
<feature type="binding site" evidence="1">
    <location>
        <position position="187"/>
    </location>
    <ligand>
        <name>Zn(2+)</name>
        <dbReference type="ChEBI" id="CHEBI:29105"/>
    </ligand>
</feature>
<proteinExistence type="predicted"/>
<dbReference type="AlphaFoldDB" id="I7KIE3"/>
<dbReference type="PATRIC" id="fig|883169.3.peg.396"/>
<dbReference type="InterPro" id="IPR011257">
    <property type="entry name" value="DNA_glycosylase"/>
</dbReference>
<dbReference type="SUPFAM" id="SSF48150">
    <property type="entry name" value="DNA-glycosylase"/>
    <property type="match status" value="1"/>
</dbReference>
<keyword evidence="4" id="KW-1185">Reference proteome</keyword>
<dbReference type="EMBL" id="CAJZ01000022">
    <property type="protein sequence ID" value="CCI82885.1"/>
    <property type="molecule type" value="Genomic_DNA"/>
</dbReference>
<name>I7KIE3_9CORY</name>
<comment type="caution">
    <text evidence="2">The sequence shown here is derived from an EMBL/GenBank/DDBJ whole genome shotgun (WGS) entry which is preliminary data.</text>
</comment>
<evidence type="ECO:0000256" key="1">
    <source>
        <dbReference type="PIRSR" id="PIRSR605019-1"/>
    </source>
</evidence>
<dbReference type="InterPro" id="IPR052891">
    <property type="entry name" value="DNA-3mA_glycosylase"/>
</dbReference>
<dbReference type="OrthoDB" id="9807664at2"/>
<dbReference type="EMBL" id="AHAE01000023">
    <property type="protein sequence ID" value="EJZ82653.1"/>
    <property type="molecule type" value="Genomic_DNA"/>
</dbReference>
<reference evidence="3 4" key="2">
    <citation type="submission" date="2012-08" db="EMBL/GenBank/DDBJ databases">
        <title>The Genome Sequence of Turicella otitidis ATCC 51513.</title>
        <authorList>
            <consortium name="The Broad Institute Genome Sequencing Platform"/>
            <person name="Earl A."/>
            <person name="Ward D."/>
            <person name="Feldgarden M."/>
            <person name="Gevers D."/>
            <person name="Huys G."/>
            <person name="Walker B."/>
            <person name="Young S.K."/>
            <person name="Zeng Q."/>
            <person name="Gargeya S."/>
            <person name="Fitzgerald M."/>
            <person name="Haas B."/>
            <person name="Abouelleil A."/>
            <person name="Alvarado L."/>
            <person name="Arachchi H.M."/>
            <person name="Berlin A.M."/>
            <person name="Chapman S.B."/>
            <person name="Goldberg J."/>
            <person name="Griggs A."/>
            <person name="Gujja S."/>
            <person name="Hansen M."/>
            <person name="Howarth C."/>
            <person name="Imamovic A."/>
            <person name="Larimer J."/>
            <person name="McCowen C."/>
            <person name="Montmayeur A."/>
            <person name="Murphy C."/>
            <person name="Neiman D."/>
            <person name="Pearson M."/>
            <person name="Priest M."/>
            <person name="Roberts A."/>
            <person name="Saif S."/>
            <person name="Shea T."/>
            <person name="Sisk P."/>
            <person name="Sykes S."/>
            <person name="Wortman J."/>
            <person name="Nusbaum C."/>
            <person name="Birren B."/>
        </authorList>
    </citation>
    <scope>NUCLEOTIDE SEQUENCE [LARGE SCALE GENOMIC DNA]</scope>
    <source>
        <strain evidence="3 4">ATCC 51513</strain>
    </source>
</reference>
<dbReference type="Proteomes" id="UP000006078">
    <property type="component" value="Unassembled WGS sequence"/>
</dbReference>
<dbReference type="Gene3D" id="1.10.340.30">
    <property type="entry name" value="Hypothetical protein, domain 2"/>
    <property type="match status" value="1"/>
</dbReference>
<dbReference type="eggNOG" id="COG2818">
    <property type="taxonomic scope" value="Bacteria"/>
</dbReference>
<dbReference type="Proteomes" id="UP000011016">
    <property type="component" value="Unassembled WGS sequence"/>
</dbReference>
<dbReference type="STRING" id="29321.AAV33_06980"/>
<dbReference type="Pfam" id="PF03352">
    <property type="entry name" value="Adenine_glyco"/>
    <property type="match status" value="1"/>
</dbReference>
<keyword evidence="2" id="KW-0378">Hydrolase</keyword>
<dbReference type="RefSeq" id="WP_004600311.1">
    <property type="nucleotide sequence ID" value="NZ_HF541865.1"/>
</dbReference>
<accession>I7KIE3</accession>
<evidence type="ECO:0000313" key="4">
    <source>
        <dbReference type="Proteomes" id="UP000006078"/>
    </source>
</evidence>
<organism evidence="2 5">
    <name type="scientific">Corynebacterium otitidis ATCC 51513</name>
    <dbReference type="NCBI Taxonomy" id="883169"/>
    <lineage>
        <taxon>Bacteria</taxon>
        <taxon>Bacillati</taxon>
        <taxon>Actinomycetota</taxon>
        <taxon>Actinomycetes</taxon>
        <taxon>Mycobacteriales</taxon>
        <taxon>Corynebacteriaceae</taxon>
        <taxon>Corynebacterium</taxon>
    </lineage>
</organism>
<evidence type="ECO:0000313" key="5">
    <source>
        <dbReference type="Proteomes" id="UP000011016"/>
    </source>
</evidence>